<dbReference type="PANTHER" id="PTHR46018">
    <property type="entry name" value="ZINC PHOSPHODIESTERASE ELAC PROTEIN 1"/>
    <property type="match status" value="1"/>
</dbReference>
<evidence type="ECO:0000259" key="2">
    <source>
        <dbReference type="SMART" id="SM00849"/>
    </source>
</evidence>
<reference evidence="3 4" key="1">
    <citation type="submission" date="2015-10" db="EMBL/GenBank/DDBJ databases">
        <title>Conservation of the essential genome among Caulobacter and Brevundimonas species.</title>
        <authorList>
            <person name="Scott D."/>
            <person name="Ely B."/>
        </authorList>
    </citation>
    <scope>NUCLEOTIDE SEQUENCE [LARGE SCALE GENOMIC DNA]</scope>
    <source>
        <strain evidence="3 4">CB4</strain>
    </source>
</reference>
<keyword evidence="1" id="KW-0378">Hydrolase</keyword>
<dbReference type="Gene3D" id="3.60.15.10">
    <property type="entry name" value="Ribonuclease Z/Hydroxyacylglutathione hydrolase-like"/>
    <property type="match status" value="1"/>
</dbReference>
<dbReference type="CDD" id="cd07719">
    <property type="entry name" value="arylsulfatase_AtsA-like_MBL-fold"/>
    <property type="match status" value="1"/>
</dbReference>
<dbReference type="SMART" id="SM00849">
    <property type="entry name" value="Lactamase_B"/>
    <property type="match status" value="1"/>
</dbReference>
<dbReference type="RefSeq" id="WP_062145434.1">
    <property type="nucleotide sequence ID" value="NZ_CP013002.1"/>
</dbReference>
<dbReference type="KEGG" id="chq:AQ619_05955"/>
<accession>A0A0P0NYE1</accession>
<dbReference type="SUPFAM" id="SSF56281">
    <property type="entry name" value="Metallo-hydrolase/oxidoreductase"/>
    <property type="match status" value="1"/>
</dbReference>
<evidence type="ECO:0000313" key="4">
    <source>
        <dbReference type="Proteomes" id="UP000056905"/>
    </source>
</evidence>
<proteinExistence type="predicted"/>
<organism evidence="3 4">
    <name type="scientific">Caulobacter henricii</name>
    <dbReference type="NCBI Taxonomy" id="69395"/>
    <lineage>
        <taxon>Bacteria</taxon>
        <taxon>Pseudomonadati</taxon>
        <taxon>Pseudomonadota</taxon>
        <taxon>Alphaproteobacteria</taxon>
        <taxon>Caulobacterales</taxon>
        <taxon>Caulobacteraceae</taxon>
        <taxon>Caulobacter</taxon>
    </lineage>
</organism>
<keyword evidence="4" id="KW-1185">Reference proteome</keyword>
<dbReference type="InterPro" id="IPR001279">
    <property type="entry name" value="Metallo-B-lactamas"/>
</dbReference>
<name>A0A0P0NYE1_9CAUL</name>
<sequence length="364" mass="38105">MRTRTTLGLAVLGIAILVGLGGWFARGRIAETAMEKLYVKALSRAPDDGLVDGLHVGLCGAGGPLPDPRRSGPCTAVLAGKRLFVIDAGSGSARNLALMNLPPARIEAVFLTHFHSDHIDGLGEVMLQRWAGSGSASPVPVHGPQGVEQVVGGFMTAYRLDQGYRTAHHGAAVVPPSGFGGQALTFNAAADQPDVVLINEPDLKVTAFPVKHDPVSPAVGYAFAYKGRTVVISGDTALSTRVETAAKGADLLVHEALAPNLVAMQQRAAKAAGRERLVKIFSDIPGYHASPEQVAGLAQRDKVGMLLFTHITPALPLGALEGPFLGASPKIYSGKIKIGRDGDFVSLPAGSKEIVVSDRLKMFH</sequence>
<dbReference type="AlphaFoldDB" id="A0A0P0NYE1"/>
<evidence type="ECO:0000256" key="1">
    <source>
        <dbReference type="ARBA" id="ARBA00022801"/>
    </source>
</evidence>
<dbReference type="InterPro" id="IPR036866">
    <property type="entry name" value="RibonucZ/Hydroxyglut_hydro"/>
</dbReference>
<dbReference type="InterPro" id="IPR044094">
    <property type="entry name" value="AtsA-like_MBL-fold"/>
</dbReference>
<gene>
    <name evidence="3" type="ORF">AQ619_05955</name>
</gene>
<dbReference type="OrthoDB" id="9803916at2"/>
<dbReference type="STRING" id="69395.AQ619_05955"/>
<dbReference type="Pfam" id="PF00753">
    <property type="entry name" value="Lactamase_B"/>
    <property type="match status" value="1"/>
</dbReference>
<dbReference type="GO" id="GO:0042781">
    <property type="term" value="F:3'-tRNA processing endoribonuclease activity"/>
    <property type="evidence" value="ECO:0007669"/>
    <property type="project" value="TreeGrafter"/>
</dbReference>
<evidence type="ECO:0000313" key="3">
    <source>
        <dbReference type="EMBL" id="ALL12931.1"/>
    </source>
</evidence>
<dbReference type="EMBL" id="CP013002">
    <property type="protein sequence ID" value="ALL12931.1"/>
    <property type="molecule type" value="Genomic_DNA"/>
</dbReference>
<feature type="domain" description="Metallo-beta-lactamase" evidence="2">
    <location>
        <begin position="71"/>
        <end position="284"/>
    </location>
</feature>
<dbReference type="Proteomes" id="UP000056905">
    <property type="component" value="Chromosome"/>
</dbReference>
<protein>
    <submittedName>
        <fullName evidence="3">Ribonuclease Z</fullName>
    </submittedName>
</protein>
<dbReference type="PANTHER" id="PTHR46018:SF2">
    <property type="entry name" value="ZINC PHOSPHODIESTERASE ELAC PROTEIN 1"/>
    <property type="match status" value="1"/>
</dbReference>